<evidence type="ECO:0008006" key="3">
    <source>
        <dbReference type="Google" id="ProtNLM"/>
    </source>
</evidence>
<evidence type="ECO:0000313" key="1">
    <source>
        <dbReference type="EMBL" id="SFP95694.1"/>
    </source>
</evidence>
<dbReference type="Gene3D" id="3.20.20.80">
    <property type="entry name" value="Glycosidases"/>
    <property type="match status" value="1"/>
</dbReference>
<dbReference type="STRING" id="937334.SAMN05444406_10773"/>
<name>A0A1I5UK95_9FIRM</name>
<sequence length="258" mass="29436">MNIAEELLENEQDLASKEVLIKFLSTRYDGDIEKFNRAWNLALHSFGELRKGVKRASKLSKKASEDLNEFSKMMIKAYVEIPSVACKRVDPHHMNLGMRYAYIANENLLAGYENFDVFSINCYKITPYEDIEQIGKITGMPVMIGEFHHGALDRGLPATGIRGVASQQERGKAYRYYMETAAISKYFVGAHHFTLNDQAALGRFDGENFQIGCVDICQRPYHEFIEGIMQTNRILYEAADGRRANYDQPPKEIPRVGF</sequence>
<dbReference type="SUPFAM" id="SSF51445">
    <property type="entry name" value="(Trans)glycosidases"/>
    <property type="match status" value="1"/>
</dbReference>
<protein>
    <recommendedName>
        <fullName evidence="3">Beta-galactosidase</fullName>
    </recommendedName>
</protein>
<evidence type="ECO:0000313" key="2">
    <source>
        <dbReference type="Proteomes" id="UP000198577"/>
    </source>
</evidence>
<keyword evidence="2" id="KW-1185">Reference proteome</keyword>
<dbReference type="Proteomes" id="UP000198577">
    <property type="component" value="Unassembled WGS sequence"/>
</dbReference>
<proteinExistence type="predicted"/>
<organism evidence="1 2">
    <name type="scientific">Caldicoprobacter faecalis</name>
    <dbReference type="NCBI Taxonomy" id="937334"/>
    <lineage>
        <taxon>Bacteria</taxon>
        <taxon>Bacillati</taxon>
        <taxon>Bacillota</taxon>
        <taxon>Clostridia</taxon>
        <taxon>Caldicoprobacterales</taxon>
        <taxon>Caldicoprobacteraceae</taxon>
        <taxon>Caldicoprobacter</taxon>
    </lineage>
</organism>
<dbReference type="AlphaFoldDB" id="A0A1I5UK95"/>
<accession>A0A1I5UK95</accession>
<dbReference type="EMBL" id="FOXR01000007">
    <property type="protein sequence ID" value="SFP95694.1"/>
    <property type="molecule type" value="Genomic_DNA"/>
</dbReference>
<dbReference type="InterPro" id="IPR017853">
    <property type="entry name" value="GH"/>
</dbReference>
<reference evidence="1 2" key="1">
    <citation type="submission" date="2016-10" db="EMBL/GenBank/DDBJ databases">
        <authorList>
            <person name="de Groot N.N."/>
        </authorList>
    </citation>
    <scope>NUCLEOTIDE SEQUENCE [LARGE SCALE GENOMIC DNA]</scope>
    <source>
        <strain evidence="1 2">DSM 20678</strain>
    </source>
</reference>
<gene>
    <name evidence="1" type="ORF">SAMN05444406_10773</name>
</gene>